<comment type="similarity">
    <text evidence="4">Belongs to the BamC family.</text>
</comment>
<evidence type="ECO:0000256" key="3">
    <source>
        <dbReference type="ARBA" id="ARBA00023237"/>
    </source>
</evidence>
<keyword evidence="4" id="KW-0564">Palmitate</keyword>
<sequence>MKFSRQLAVSSLAVIVLAACSSDPNTRREAKDDFNYLEAPELRSWQLAEDATPQFYPNYEIPEGDFKGGIGREVDIRPPQQVLELIPGARVERQGSEVTLWLLKQDEMDKVWATVQKMLTEINVKALEETDDRIETDWVTWVSEDEDVEIGSRYEITRFEANRRFGFKMVLIDWREANAVKPVTRTNEERYNTLMTNLVTARYDRDLREEAALKAQQLVKSIPISMGTDRSGLPVIIARTPYNVMWQEVPELLPRMGFTIDSRNQSQGTAKAKYASPDDEFWNDVGLKPIDLEPGEYTFLFGDLGNRTSINVTDKDGKPVNESLLRSLEPLISTVIKQGKESQ</sequence>
<dbReference type="GO" id="GO:0043165">
    <property type="term" value="P:Gram-negative-bacterium-type cell outer membrane assembly"/>
    <property type="evidence" value="ECO:0007669"/>
    <property type="project" value="UniProtKB-UniRule"/>
</dbReference>
<dbReference type="InterPro" id="IPR010653">
    <property type="entry name" value="NlpB/DapX"/>
</dbReference>
<dbReference type="RefSeq" id="WP_265674554.1">
    <property type="nucleotide sequence ID" value="NZ_JAKRRY010000009.1"/>
</dbReference>
<evidence type="ECO:0000256" key="5">
    <source>
        <dbReference type="SAM" id="SignalP"/>
    </source>
</evidence>
<dbReference type="HAMAP" id="MF_00924">
    <property type="entry name" value="OM_assembly_BamC"/>
    <property type="match status" value="1"/>
</dbReference>
<comment type="function">
    <text evidence="4">Part of the outer membrane protein assembly complex, which is involved in assembly and insertion of beta-barrel proteins into the outer membrane.</text>
</comment>
<dbReference type="Pfam" id="PF06804">
    <property type="entry name" value="Lipoprotein_18"/>
    <property type="match status" value="1"/>
</dbReference>
<evidence type="ECO:0000313" key="6">
    <source>
        <dbReference type="EMBL" id="MCW8346166.1"/>
    </source>
</evidence>
<feature type="signal peptide" evidence="5">
    <location>
        <begin position="1"/>
        <end position="18"/>
    </location>
</feature>
<comment type="caution">
    <text evidence="6">The sequence shown here is derived from an EMBL/GenBank/DDBJ whole genome shotgun (WGS) entry which is preliminary data.</text>
</comment>
<keyword evidence="3 4" id="KW-0998">Cell outer membrane</keyword>
<reference evidence="6" key="1">
    <citation type="submission" date="2022-02" db="EMBL/GenBank/DDBJ databases">
        <title>Vibrio sp. nov, a new bacterium isolated from seawater.</title>
        <authorList>
            <person name="Yuan Y."/>
        </authorList>
    </citation>
    <scope>NUCLEOTIDE SEQUENCE</scope>
    <source>
        <strain evidence="6">ZSDZ65</strain>
    </source>
</reference>
<dbReference type="InterPro" id="IPR042268">
    <property type="entry name" value="BamC_C"/>
</dbReference>
<evidence type="ECO:0000256" key="2">
    <source>
        <dbReference type="ARBA" id="ARBA00023136"/>
    </source>
</evidence>
<keyword evidence="1 4" id="KW-0732">Signal</keyword>
<evidence type="ECO:0000256" key="1">
    <source>
        <dbReference type="ARBA" id="ARBA00022729"/>
    </source>
</evidence>
<protein>
    <recommendedName>
        <fullName evidence="4">Outer membrane protein assembly factor BamC</fullName>
    </recommendedName>
</protein>
<dbReference type="InterPro" id="IPR014524">
    <property type="entry name" value="BamC"/>
</dbReference>
<evidence type="ECO:0000256" key="4">
    <source>
        <dbReference type="HAMAP-Rule" id="MF_00924"/>
    </source>
</evidence>
<dbReference type="PIRSF" id="PIRSF026343">
    <property type="entry name" value="NlpB"/>
    <property type="match status" value="1"/>
</dbReference>
<proteinExistence type="inferred from homology"/>
<dbReference type="EMBL" id="JAKRRY010000009">
    <property type="protein sequence ID" value="MCW8346166.1"/>
    <property type="molecule type" value="Genomic_DNA"/>
</dbReference>
<dbReference type="Proteomes" id="UP001155587">
    <property type="component" value="Unassembled WGS sequence"/>
</dbReference>
<name>A0A9X3CMM3_9VIBR</name>
<organism evidence="6 7">
    <name type="scientific">Vibrio qingdaonensis</name>
    <dbReference type="NCBI Taxonomy" id="2829491"/>
    <lineage>
        <taxon>Bacteria</taxon>
        <taxon>Pseudomonadati</taxon>
        <taxon>Pseudomonadota</taxon>
        <taxon>Gammaproteobacteria</taxon>
        <taxon>Vibrionales</taxon>
        <taxon>Vibrionaceae</taxon>
        <taxon>Vibrio</taxon>
    </lineage>
</organism>
<dbReference type="AlphaFoldDB" id="A0A9X3CMM3"/>
<dbReference type="GO" id="GO:0009279">
    <property type="term" value="C:cell outer membrane"/>
    <property type="evidence" value="ECO:0007669"/>
    <property type="project" value="UniProtKB-SubCell"/>
</dbReference>
<evidence type="ECO:0000313" key="7">
    <source>
        <dbReference type="Proteomes" id="UP001155587"/>
    </source>
</evidence>
<keyword evidence="4" id="KW-0449">Lipoprotein</keyword>
<dbReference type="GO" id="GO:0051205">
    <property type="term" value="P:protein insertion into membrane"/>
    <property type="evidence" value="ECO:0007669"/>
    <property type="project" value="UniProtKB-UniRule"/>
</dbReference>
<dbReference type="PROSITE" id="PS51257">
    <property type="entry name" value="PROKAR_LIPOPROTEIN"/>
    <property type="match status" value="1"/>
</dbReference>
<dbReference type="NCBIfam" id="NF008674">
    <property type="entry name" value="PRK11679.1"/>
    <property type="match status" value="1"/>
</dbReference>
<keyword evidence="7" id="KW-1185">Reference proteome</keyword>
<comment type="subunit">
    <text evidence="4">Part of the Bam complex.</text>
</comment>
<comment type="subcellular location">
    <subcellularLocation>
        <location evidence="4">Cell outer membrane</location>
        <topology evidence="4">Lipid-anchor</topology>
    </subcellularLocation>
</comment>
<gene>
    <name evidence="4 6" type="primary">bamC</name>
    <name evidence="6" type="ORF">MD535_09120</name>
</gene>
<feature type="chain" id="PRO_5040899972" description="Outer membrane protein assembly factor BamC" evidence="5">
    <location>
        <begin position="19"/>
        <end position="343"/>
    </location>
</feature>
<dbReference type="Gene3D" id="3.30.310.170">
    <property type="entry name" value="Outer membrane protein assembly factor BamC"/>
    <property type="match status" value="1"/>
</dbReference>
<dbReference type="Gene3D" id="3.30.530.50">
    <property type="match status" value="1"/>
</dbReference>
<accession>A0A9X3CMM3</accession>
<keyword evidence="2 4" id="KW-0472">Membrane</keyword>